<evidence type="ECO:0000256" key="1">
    <source>
        <dbReference type="SAM" id="Phobius"/>
    </source>
</evidence>
<comment type="caution">
    <text evidence="2">The sequence shown here is derived from an EMBL/GenBank/DDBJ whole genome shotgun (WGS) entry which is preliminary data.</text>
</comment>
<feature type="transmembrane region" description="Helical" evidence="1">
    <location>
        <begin position="128"/>
        <end position="152"/>
    </location>
</feature>
<sequence length="183" mass="19923">MDPLTVLFAYFSLWVNTLNYTLGAAVIALAFVYFTKTLPVVQRILILAVIGAVVSIIGTGILIPASTLPWLGYPLCLFALGSGCAVSYLAVASWTKRNLGWVLIIICSHLAAYCVMVSSVSIPLFGESIFGFFIGAALFSAIICCIVTALVLRWNPAWTPWWISGDGEGRDAFLRKIRRKKNA</sequence>
<feature type="transmembrane region" description="Helical" evidence="1">
    <location>
        <begin position="71"/>
        <end position="92"/>
    </location>
</feature>
<keyword evidence="1" id="KW-0812">Transmembrane</keyword>
<dbReference type="RefSeq" id="WP_338095844.1">
    <property type="nucleotide sequence ID" value="NZ_JAWDKB010000002.1"/>
</dbReference>
<feature type="transmembrane region" description="Helical" evidence="1">
    <location>
        <begin position="99"/>
        <end position="122"/>
    </location>
</feature>
<name>A0AAE4ME35_9EURY</name>
<dbReference type="Proteomes" id="UP001283212">
    <property type="component" value="Unassembled WGS sequence"/>
</dbReference>
<protein>
    <submittedName>
        <fullName evidence="2">Uncharacterized protein</fullName>
    </submittedName>
</protein>
<feature type="transmembrane region" description="Helical" evidence="1">
    <location>
        <begin position="6"/>
        <end position="32"/>
    </location>
</feature>
<dbReference type="AlphaFoldDB" id="A0AAE4ME35"/>
<keyword evidence="3" id="KW-1185">Reference proteome</keyword>
<accession>A0AAE4ME35</accession>
<evidence type="ECO:0000313" key="2">
    <source>
        <dbReference type="EMBL" id="MDV0443317.1"/>
    </source>
</evidence>
<organism evidence="2 3">
    <name type="scientific">Methanorbis rubei</name>
    <dbReference type="NCBI Taxonomy" id="3028300"/>
    <lineage>
        <taxon>Archaea</taxon>
        <taxon>Methanobacteriati</taxon>
        <taxon>Methanobacteriota</taxon>
        <taxon>Stenosarchaea group</taxon>
        <taxon>Methanomicrobia</taxon>
        <taxon>Methanomicrobiales</taxon>
        <taxon>Methanocorpusculaceae</taxon>
        <taxon>Methanorbis</taxon>
    </lineage>
</organism>
<keyword evidence="1" id="KW-0472">Membrane</keyword>
<feature type="transmembrane region" description="Helical" evidence="1">
    <location>
        <begin position="44"/>
        <end position="65"/>
    </location>
</feature>
<reference evidence="2 3" key="1">
    <citation type="submission" date="2023-06" db="EMBL/GenBank/DDBJ databases">
        <title>Genome sequence of Methancorpusculaceae sp. Cs1.</title>
        <authorList>
            <person name="Protasov E."/>
            <person name="Platt K."/>
            <person name="Poehlein A."/>
            <person name="Daniel R."/>
            <person name="Brune A."/>
        </authorList>
    </citation>
    <scope>NUCLEOTIDE SEQUENCE [LARGE SCALE GENOMIC DNA]</scope>
    <source>
        <strain evidence="2 3">Cs1</strain>
    </source>
</reference>
<proteinExistence type="predicted"/>
<dbReference type="EMBL" id="JAWDKB010000002">
    <property type="protein sequence ID" value="MDV0443317.1"/>
    <property type="molecule type" value="Genomic_DNA"/>
</dbReference>
<keyword evidence="1" id="KW-1133">Transmembrane helix</keyword>
<evidence type="ECO:0000313" key="3">
    <source>
        <dbReference type="Proteomes" id="UP001283212"/>
    </source>
</evidence>
<gene>
    <name evidence="2" type="ORF">McpCs1_06870</name>
</gene>